<dbReference type="Pfam" id="PF13280">
    <property type="entry name" value="WYL"/>
    <property type="match status" value="1"/>
</dbReference>
<dbReference type="RefSeq" id="WP_104978440.1">
    <property type="nucleotide sequence ID" value="NZ_CP012673.1"/>
</dbReference>
<dbReference type="AlphaFoldDB" id="A0A2L0EN40"/>
<sequence length="123" mass="14055">MSRADRLMDLVDVPRVREGAGAPPPELLRLFERAFTGGVGLGFAYVHREGHATMRRVEPHGLLVEPPVWYVVARDVDKGEPRTFRMDRIARPRLLPEVQFRPDPALVDAQLPDRERWRPLTAP</sequence>
<dbReference type="PANTHER" id="PTHR34580">
    <property type="match status" value="1"/>
</dbReference>
<dbReference type="InterPro" id="IPR026881">
    <property type="entry name" value="WYL_dom"/>
</dbReference>
<accession>A0A2L0EN40</accession>
<dbReference type="OrthoDB" id="9787242at2"/>
<dbReference type="PROSITE" id="PS52050">
    <property type="entry name" value="WYL"/>
    <property type="match status" value="1"/>
</dbReference>
<proteinExistence type="predicted"/>
<dbReference type="InterPro" id="IPR051534">
    <property type="entry name" value="CBASS_pafABC_assoc_protein"/>
</dbReference>
<reference evidence="2 3" key="1">
    <citation type="submission" date="2015-09" db="EMBL/GenBank/DDBJ databases">
        <title>Sorangium comparison.</title>
        <authorList>
            <person name="Zaburannyi N."/>
            <person name="Bunk B."/>
            <person name="Overmann J."/>
            <person name="Mueller R."/>
        </authorList>
    </citation>
    <scope>NUCLEOTIDE SEQUENCE [LARGE SCALE GENOMIC DNA]</scope>
    <source>
        <strain evidence="2 3">So ce26</strain>
    </source>
</reference>
<evidence type="ECO:0000313" key="2">
    <source>
        <dbReference type="EMBL" id="AUX40672.1"/>
    </source>
</evidence>
<dbReference type="PANTHER" id="PTHR34580:SF1">
    <property type="entry name" value="PROTEIN PAFC"/>
    <property type="match status" value="1"/>
</dbReference>
<dbReference type="EMBL" id="CP012673">
    <property type="protein sequence ID" value="AUX40672.1"/>
    <property type="molecule type" value="Genomic_DNA"/>
</dbReference>
<dbReference type="Proteomes" id="UP000238348">
    <property type="component" value="Chromosome"/>
</dbReference>
<feature type="domain" description="WYL" evidence="1">
    <location>
        <begin position="27"/>
        <end position="93"/>
    </location>
</feature>
<evidence type="ECO:0000313" key="3">
    <source>
        <dbReference type="Proteomes" id="UP000238348"/>
    </source>
</evidence>
<evidence type="ECO:0000259" key="1">
    <source>
        <dbReference type="Pfam" id="PF13280"/>
    </source>
</evidence>
<protein>
    <recommendedName>
        <fullName evidence="1">WYL domain-containing protein</fullName>
    </recommendedName>
</protein>
<gene>
    <name evidence="2" type="ORF">SOCE26_020730</name>
</gene>
<organism evidence="2 3">
    <name type="scientific">Sorangium cellulosum</name>
    <name type="common">Polyangium cellulosum</name>
    <dbReference type="NCBI Taxonomy" id="56"/>
    <lineage>
        <taxon>Bacteria</taxon>
        <taxon>Pseudomonadati</taxon>
        <taxon>Myxococcota</taxon>
        <taxon>Polyangia</taxon>
        <taxon>Polyangiales</taxon>
        <taxon>Polyangiaceae</taxon>
        <taxon>Sorangium</taxon>
    </lineage>
</organism>
<name>A0A2L0EN40_SORCE</name>